<dbReference type="EMBL" id="MPOG01000001">
    <property type="protein sequence ID" value="OOH97964.1"/>
    <property type="molecule type" value="Genomic_DNA"/>
</dbReference>
<evidence type="ECO:0000259" key="1">
    <source>
        <dbReference type="SMART" id="SM00901"/>
    </source>
</evidence>
<evidence type="ECO:0000313" key="2">
    <source>
        <dbReference type="EMBL" id="OOH97964.1"/>
    </source>
</evidence>
<feature type="domain" description="FRG" evidence="1">
    <location>
        <begin position="25"/>
        <end position="138"/>
    </location>
</feature>
<dbReference type="Pfam" id="PF08867">
    <property type="entry name" value="FRG"/>
    <property type="match status" value="1"/>
</dbReference>
<reference evidence="2 3" key="1">
    <citation type="submission" date="2016-11" db="EMBL/GenBank/DDBJ databases">
        <title>Genome sequence and comparative genomic analysis of clinical strain Elizabethkingia meningoseptica 61421 PRCM.</title>
        <authorList>
            <person name="Wang M."/>
            <person name="Hu S."/>
            <person name="Cao L."/>
            <person name="Jiang T."/>
            <person name="Zhou Y."/>
            <person name="Ming D."/>
        </authorList>
    </citation>
    <scope>NUCLEOTIDE SEQUENCE [LARGE SCALE GENOMIC DNA]</scope>
    <source>
        <strain evidence="2 3">61421 PRCM</strain>
    </source>
</reference>
<dbReference type="RefSeq" id="WP_069215444.1">
    <property type="nucleotide sequence ID" value="NZ_CP016378.1"/>
</dbReference>
<evidence type="ECO:0000313" key="3">
    <source>
        <dbReference type="Proteomes" id="UP000188947"/>
    </source>
</evidence>
<sequence>MSKIENVSQFIEKIIALTTNHKDNSKNVYWFRGEASSEFETPLVPNAYRVLSETLKHTKNKRFFSKNIKSIESNIDAEYYRKSFRYLKESKVKNNFVNRYFLMQHYGIHTRLLDWSENALIALYFAVSSNSDKDGRIWVLNPFDLNNITFQKILGSEKNCKIIPTFSDNHKRKKLFNKEGKFRMREISRRYLLMDFPNDKLSENSYFPLAIYPPYLENRLQFQSGCFTIFGNEINGLMEVEDSKILNSLIIDGNNKQKILKELEILGISENSIYPGLDGLGKSLKAKYSQKYFDNTEAIFHVLQNQD</sequence>
<keyword evidence="3" id="KW-1185">Reference proteome</keyword>
<proteinExistence type="predicted"/>
<dbReference type="OrthoDB" id="9816036at2"/>
<dbReference type="AlphaFoldDB" id="A0A1V3U5S1"/>
<name>A0A1V3U5S1_ELIME</name>
<dbReference type="Proteomes" id="UP000188947">
    <property type="component" value="Unassembled WGS sequence"/>
</dbReference>
<accession>A0A1V3U5S1</accession>
<organism evidence="2 3">
    <name type="scientific">Elizabethkingia meningoseptica</name>
    <name type="common">Chryseobacterium meningosepticum</name>
    <dbReference type="NCBI Taxonomy" id="238"/>
    <lineage>
        <taxon>Bacteria</taxon>
        <taxon>Pseudomonadati</taxon>
        <taxon>Bacteroidota</taxon>
        <taxon>Flavobacteriia</taxon>
        <taxon>Flavobacteriales</taxon>
        <taxon>Weeksellaceae</taxon>
        <taxon>Elizabethkingia</taxon>
    </lineage>
</organism>
<dbReference type="STRING" id="238.BBD35_02645"/>
<protein>
    <recommendedName>
        <fullName evidence="1">FRG domain-containing protein</fullName>
    </recommendedName>
</protein>
<dbReference type="InterPro" id="IPR014966">
    <property type="entry name" value="FRG-dom"/>
</dbReference>
<dbReference type="SMART" id="SM00901">
    <property type="entry name" value="FRG"/>
    <property type="match status" value="1"/>
</dbReference>
<gene>
    <name evidence="2" type="ORF">BMF97_01465</name>
</gene>
<comment type="caution">
    <text evidence="2">The sequence shown here is derived from an EMBL/GenBank/DDBJ whole genome shotgun (WGS) entry which is preliminary data.</text>
</comment>